<evidence type="ECO:0000259" key="1">
    <source>
        <dbReference type="PROSITE" id="PS51186"/>
    </source>
</evidence>
<gene>
    <name evidence="2" type="ORF">EI427_25480</name>
</gene>
<dbReference type="EMBL" id="CP034563">
    <property type="protein sequence ID" value="AZQ65568.1"/>
    <property type="molecule type" value="Genomic_DNA"/>
</dbReference>
<dbReference type="OrthoDB" id="6290225at2"/>
<keyword evidence="2" id="KW-0808">Transferase</keyword>
<dbReference type="Proteomes" id="UP000267268">
    <property type="component" value="Chromosome 2"/>
</dbReference>
<accession>A0A3Q9FVM3</accession>
<dbReference type="SUPFAM" id="SSF55729">
    <property type="entry name" value="Acyl-CoA N-acyltransferases (Nat)"/>
    <property type="match status" value="1"/>
</dbReference>
<dbReference type="Gene3D" id="3.40.630.30">
    <property type="match status" value="1"/>
</dbReference>
<dbReference type="AlphaFoldDB" id="A0A3Q9FVM3"/>
<dbReference type="PROSITE" id="PS51186">
    <property type="entry name" value="GNAT"/>
    <property type="match status" value="1"/>
</dbReference>
<sequence length="176" mass="20347">MIQLKPLQKTDVDYFYKWLNDDDVIKYSLSIFSKISSKDEINRWFTSVLNSSFEIVYGIFLENTSELIGYTGFCNISRQNNSAEYFLFIGNKKYWGQGIGTRVTEEILEIGFYGHNFHRIMLTVSEPNIGALKAYSKAGFVKEGRLRKSCLRQGSYHDKIIMSILVDEFKSKSISL</sequence>
<dbReference type="InterPro" id="IPR000182">
    <property type="entry name" value="GNAT_dom"/>
</dbReference>
<dbReference type="PANTHER" id="PTHR43415">
    <property type="entry name" value="SPERMIDINE N(1)-ACETYLTRANSFERASE"/>
    <property type="match status" value="1"/>
</dbReference>
<feature type="domain" description="N-acetyltransferase" evidence="1">
    <location>
        <begin position="2"/>
        <end position="167"/>
    </location>
</feature>
<organism evidence="2 3">
    <name type="scientific">Flammeovirga pectinis</name>
    <dbReference type="NCBI Taxonomy" id="2494373"/>
    <lineage>
        <taxon>Bacteria</taxon>
        <taxon>Pseudomonadati</taxon>
        <taxon>Bacteroidota</taxon>
        <taxon>Cytophagia</taxon>
        <taxon>Cytophagales</taxon>
        <taxon>Flammeovirgaceae</taxon>
        <taxon>Flammeovirga</taxon>
    </lineage>
</organism>
<dbReference type="Pfam" id="PF13302">
    <property type="entry name" value="Acetyltransf_3"/>
    <property type="match status" value="1"/>
</dbReference>
<dbReference type="GO" id="GO:0016747">
    <property type="term" value="F:acyltransferase activity, transferring groups other than amino-acyl groups"/>
    <property type="evidence" value="ECO:0007669"/>
    <property type="project" value="InterPro"/>
</dbReference>
<dbReference type="KEGG" id="fll:EI427_25480"/>
<name>A0A3Q9FVM3_9BACT</name>
<keyword evidence="3" id="KW-1185">Reference proteome</keyword>
<dbReference type="InterPro" id="IPR016181">
    <property type="entry name" value="Acyl_CoA_acyltransferase"/>
</dbReference>
<protein>
    <submittedName>
        <fullName evidence="2">N-acetyltransferase</fullName>
    </submittedName>
</protein>
<evidence type="ECO:0000313" key="3">
    <source>
        <dbReference type="Proteomes" id="UP000267268"/>
    </source>
</evidence>
<evidence type="ECO:0000313" key="2">
    <source>
        <dbReference type="EMBL" id="AZQ65568.1"/>
    </source>
</evidence>
<dbReference type="RefSeq" id="WP_126620404.1">
    <property type="nucleotide sequence ID" value="NZ_CP034563.1"/>
</dbReference>
<dbReference type="CDD" id="cd04301">
    <property type="entry name" value="NAT_SF"/>
    <property type="match status" value="1"/>
</dbReference>
<proteinExistence type="predicted"/>
<reference evidence="2 3" key="1">
    <citation type="submission" date="2018-12" db="EMBL/GenBank/DDBJ databases">
        <title>Flammeovirga pectinis sp. nov., isolated from the gut of the Korean scallop, Patinopecten yessoensis.</title>
        <authorList>
            <person name="Bae J.-W."/>
            <person name="Jeong Y.-S."/>
            <person name="Kang W."/>
        </authorList>
    </citation>
    <scope>NUCLEOTIDE SEQUENCE [LARGE SCALE GENOMIC DNA]</scope>
    <source>
        <strain evidence="2 3">L12M1</strain>
    </source>
</reference>
<dbReference type="PANTHER" id="PTHR43415:SF3">
    <property type="entry name" value="GNAT-FAMILY ACETYLTRANSFERASE"/>
    <property type="match status" value="1"/>
</dbReference>